<proteinExistence type="predicted"/>
<reference evidence="3" key="1">
    <citation type="submission" date="2018-09" db="EMBL/GenBank/DDBJ databases">
        <title>Chryseolinea sp. KIS68-18 isolated from soil.</title>
        <authorList>
            <person name="Weon H.-Y."/>
            <person name="Kwon S.-W."/>
            <person name="Lee S.A."/>
        </authorList>
    </citation>
    <scope>NUCLEOTIDE SEQUENCE [LARGE SCALE GENOMIC DNA]</scope>
    <source>
        <strain evidence="3">KIS68-18</strain>
    </source>
</reference>
<protein>
    <submittedName>
        <fullName evidence="2">VOC family protein</fullName>
    </submittedName>
</protein>
<dbReference type="Gene3D" id="3.30.720.120">
    <property type="match status" value="1"/>
</dbReference>
<dbReference type="InterPro" id="IPR004360">
    <property type="entry name" value="Glyas_Fos-R_dOase_dom"/>
</dbReference>
<dbReference type="InterPro" id="IPR037523">
    <property type="entry name" value="VOC_core"/>
</dbReference>
<dbReference type="AlphaFoldDB" id="A0A385SHH7"/>
<dbReference type="PROSITE" id="PS51819">
    <property type="entry name" value="VOC"/>
    <property type="match status" value="1"/>
</dbReference>
<dbReference type="PANTHER" id="PTHR34109">
    <property type="entry name" value="BNAUNNG04460D PROTEIN-RELATED"/>
    <property type="match status" value="1"/>
</dbReference>
<dbReference type="OrthoDB" id="9795306at2"/>
<accession>A0A385SHH7</accession>
<dbReference type="InterPro" id="IPR029068">
    <property type="entry name" value="Glyas_Bleomycin-R_OHBP_Dase"/>
</dbReference>
<dbReference type="Pfam" id="PF00903">
    <property type="entry name" value="Glyoxalase"/>
    <property type="match status" value="1"/>
</dbReference>
<evidence type="ECO:0000259" key="1">
    <source>
        <dbReference type="PROSITE" id="PS51819"/>
    </source>
</evidence>
<dbReference type="Proteomes" id="UP000266183">
    <property type="component" value="Chromosome"/>
</dbReference>
<dbReference type="SUPFAM" id="SSF54593">
    <property type="entry name" value="Glyoxalase/Bleomycin resistance protein/Dihydroxybiphenyl dioxygenase"/>
    <property type="match status" value="1"/>
</dbReference>
<evidence type="ECO:0000313" key="2">
    <source>
        <dbReference type="EMBL" id="AYB29375.1"/>
    </source>
</evidence>
<evidence type="ECO:0000313" key="3">
    <source>
        <dbReference type="Proteomes" id="UP000266183"/>
    </source>
</evidence>
<sequence>MKTPGYYLPIMPYLIVDNAGAFIDYIKNVFNAKEESLHKHDDGSVMHAEFSIGKAVIMFTDSTKDYKAFPGGMFLVTSQVDDLYAKGLAHGGTSSQEPGDRDYGRSAGFKDPFGNQWWLCKTE</sequence>
<dbReference type="KEGG" id="chk:D4L85_01695"/>
<gene>
    <name evidence="2" type="ORF">D4L85_01695</name>
</gene>
<feature type="domain" description="VOC" evidence="1">
    <location>
        <begin position="6"/>
        <end position="122"/>
    </location>
</feature>
<dbReference type="RefSeq" id="WP_119752694.1">
    <property type="nucleotide sequence ID" value="NZ_CP032382.1"/>
</dbReference>
<name>A0A385SHH7_9BACT</name>
<dbReference type="PANTHER" id="PTHR34109:SF1">
    <property type="entry name" value="VOC DOMAIN-CONTAINING PROTEIN"/>
    <property type="match status" value="1"/>
</dbReference>
<dbReference type="EMBL" id="CP032382">
    <property type="protein sequence ID" value="AYB29375.1"/>
    <property type="molecule type" value="Genomic_DNA"/>
</dbReference>
<organism evidence="2 3">
    <name type="scientific">Chryseolinea soli</name>
    <dbReference type="NCBI Taxonomy" id="2321403"/>
    <lineage>
        <taxon>Bacteria</taxon>
        <taxon>Pseudomonadati</taxon>
        <taxon>Bacteroidota</taxon>
        <taxon>Cytophagia</taxon>
        <taxon>Cytophagales</taxon>
        <taxon>Fulvivirgaceae</taxon>
        <taxon>Chryseolinea</taxon>
    </lineage>
</organism>
<keyword evidence="3" id="KW-1185">Reference proteome</keyword>
<dbReference type="Gene3D" id="3.30.720.110">
    <property type="match status" value="1"/>
</dbReference>
<dbReference type="CDD" id="cd07246">
    <property type="entry name" value="VOC_like"/>
    <property type="match status" value="1"/>
</dbReference>